<evidence type="ECO:0000256" key="1">
    <source>
        <dbReference type="SAM" id="SignalP"/>
    </source>
</evidence>
<name>A0ABW5MHH7_9SPHI</name>
<evidence type="ECO:0008006" key="4">
    <source>
        <dbReference type="Google" id="ProtNLM"/>
    </source>
</evidence>
<protein>
    <recommendedName>
        <fullName evidence="4">YD repeat-containing protein</fullName>
    </recommendedName>
</protein>
<sequence length="1299" mass="143774">MKYRFLLFFAIALNILFMCAAFPQASSSLNNFDLKKMLPTSPEAAMLGRFGDIPIGYYTGTADISIPFYTIRESNVEIPVVLRYHGSGIKVEDEASNVGLGWSLEPGGSIIKIISGKEDPVDGDYLPIRDATGYSFLKSHSIQGVYNERNSLDLWPCNTTYSGDNFQTIAFLEQNEGQPDIFQYSFAGYSGKFYINPETHNIVLIDKSADIEFIYNAPTGWVAKTMDGNKFYFNSMERATPNYMLYDNSSLTFKLTKVEVNNGKEINLSYVDGFYTNWSYSESYHSEYPLSNVPGFVEHTSSTPMHYTKTLKTISTGEVIVEFNLEDRDDLDGGNTQGIAGHKRIASVDIKDAQTLQKKKSFTLTYDYFNSGFVGGSYKGNNSGNLVYAPTDTKRLKLLSVREYGYNESGQAIPAQPYIFSYDESVQLPLKTSFARDFWGYYNGQNNTKLIPDLSFFYYSGDTDYGSSPQGTIEAILTPNGAQYLNSNPQDVSAGIISGLQGAVRAPDSTKMKAGLLKRITYPTGGFTTFEYQANDFNNHVYPDVERAITATQQKYVSDYNRTSDVNSFTFSLPNSQNVTFNNIITRGPNTALSFFDLQPSTITLSKTVGGVTTVIKTWQMFYPGEYDTFNNDGTFQWTEAINLPYIAGAQYTVSTYLPDALGPQESFPNLASVSSNFSYQNSGISNYTSSYGGGVRVSLIKNYRGEGELASSKKISYLREDNITSGKIMSEVKPLYKRRMNAVHQLSDVSNGTLSVQLKNTDVWFISSESAVPLSTAASGNPVGYSRVVETEVAPGGAINGKHIYNYINVESDSRPTVPDNPYGLNGKLEKEEIYANNSPLPITEVSYSYINKQTSSFSNFKVMPANVGDNPCSIPMNFDPELVYKYSIVAYPILSNWYVLSGKQTKQNFASGPVISHEDYTYNSKGQQVKVETINSELNKKTITSIYPVDNPSDPMSAQLISKGLFDHIQEQKTLLNDNTELSKSNVNYRLENGQAVRSDVVTSFGAAAGVTDITFDKYGNYKTVLQFTQKGAPTSLLWSFGYSKPIAEIKNVTFPILEAVLGATAIQDFANLLSPTPAQINSFLAPLRANPINPAIKDILVTSFTYKPLAGIASQTDANGKTTYYEYDSFQRLSVVKDQNNNIIKTYCYNYAGQLTDCNSSAGGTTPSGPVQVYARVEVLNPSWSAPIDGSTAEADIYVALYSDAACTQPVSLPQGINVDVSTTGTYFYNNYSSTSSSTNTYSIPANTNRMLLGRYVTDSWYSYYDPYYGTIINSENYTYQVEDNGANVYFPSPTY</sequence>
<proteinExistence type="predicted"/>
<accession>A0ABW5MHH7</accession>
<feature type="chain" id="PRO_5046204944" description="YD repeat-containing protein" evidence="1">
    <location>
        <begin position="21"/>
        <end position="1299"/>
    </location>
</feature>
<keyword evidence="3" id="KW-1185">Reference proteome</keyword>
<reference evidence="3" key="1">
    <citation type="journal article" date="2019" name="Int. J. Syst. Evol. Microbiol.">
        <title>The Global Catalogue of Microorganisms (GCM) 10K type strain sequencing project: providing services to taxonomists for standard genome sequencing and annotation.</title>
        <authorList>
            <consortium name="The Broad Institute Genomics Platform"/>
            <consortium name="The Broad Institute Genome Sequencing Center for Infectious Disease"/>
            <person name="Wu L."/>
            <person name="Ma J."/>
        </authorList>
    </citation>
    <scope>NUCLEOTIDE SEQUENCE [LARGE SCALE GENOMIC DNA]</scope>
    <source>
        <strain evidence="3">KCTC 42866</strain>
    </source>
</reference>
<evidence type="ECO:0000313" key="3">
    <source>
        <dbReference type="Proteomes" id="UP001597461"/>
    </source>
</evidence>
<dbReference type="EMBL" id="JBHULL010000008">
    <property type="protein sequence ID" value="MFD2582667.1"/>
    <property type="molecule type" value="Genomic_DNA"/>
</dbReference>
<dbReference type="RefSeq" id="WP_379077974.1">
    <property type="nucleotide sequence ID" value="NZ_JBHULL010000008.1"/>
</dbReference>
<organism evidence="2 3">
    <name type="scientific">Pedobacter vanadiisoli</name>
    <dbReference type="NCBI Taxonomy" id="1761975"/>
    <lineage>
        <taxon>Bacteria</taxon>
        <taxon>Pseudomonadati</taxon>
        <taxon>Bacteroidota</taxon>
        <taxon>Sphingobacteriia</taxon>
        <taxon>Sphingobacteriales</taxon>
        <taxon>Sphingobacteriaceae</taxon>
        <taxon>Pedobacter</taxon>
    </lineage>
</organism>
<gene>
    <name evidence="2" type="ORF">ACFSR6_09220</name>
</gene>
<keyword evidence="1" id="KW-0732">Signal</keyword>
<feature type="signal peptide" evidence="1">
    <location>
        <begin position="1"/>
        <end position="20"/>
    </location>
</feature>
<comment type="caution">
    <text evidence="2">The sequence shown here is derived from an EMBL/GenBank/DDBJ whole genome shotgun (WGS) entry which is preliminary data.</text>
</comment>
<evidence type="ECO:0000313" key="2">
    <source>
        <dbReference type="EMBL" id="MFD2582667.1"/>
    </source>
</evidence>
<dbReference type="Proteomes" id="UP001597461">
    <property type="component" value="Unassembled WGS sequence"/>
</dbReference>